<feature type="transmembrane region" description="Helical" evidence="1">
    <location>
        <begin position="111"/>
        <end position="129"/>
    </location>
</feature>
<evidence type="ECO:0000313" key="3">
    <source>
        <dbReference type="Proteomes" id="UP000828390"/>
    </source>
</evidence>
<feature type="transmembrane region" description="Helical" evidence="1">
    <location>
        <begin position="47"/>
        <end position="65"/>
    </location>
</feature>
<keyword evidence="3" id="KW-1185">Reference proteome</keyword>
<accession>A0A9D4NQC7</accession>
<proteinExistence type="predicted"/>
<feature type="transmembrane region" description="Helical" evidence="1">
    <location>
        <begin position="77"/>
        <end position="99"/>
    </location>
</feature>
<dbReference type="Proteomes" id="UP000828390">
    <property type="component" value="Unassembled WGS sequence"/>
</dbReference>
<comment type="caution">
    <text evidence="2">The sequence shown here is derived from an EMBL/GenBank/DDBJ whole genome shotgun (WGS) entry which is preliminary data.</text>
</comment>
<keyword evidence="1" id="KW-1133">Transmembrane helix</keyword>
<reference evidence="2" key="1">
    <citation type="journal article" date="2019" name="bioRxiv">
        <title>The Genome of the Zebra Mussel, Dreissena polymorpha: A Resource for Invasive Species Research.</title>
        <authorList>
            <person name="McCartney M.A."/>
            <person name="Auch B."/>
            <person name="Kono T."/>
            <person name="Mallez S."/>
            <person name="Zhang Y."/>
            <person name="Obille A."/>
            <person name="Becker A."/>
            <person name="Abrahante J.E."/>
            <person name="Garbe J."/>
            <person name="Badalamenti J.P."/>
            <person name="Herman A."/>
            <person name="Mangelson H."/>
            <person name="Liachko I."/>
            <person name="Sullivan S."/>
            <person name="Sone E.D."/>
            <person name="Koren S."/>
            <person name="Silverstein K.A.T."/>
            <person name="Beckman K.B."/>
            <person name="Gohl D.M."/>
        </authorList>
    </citation>
    <scope>NUCLEOTIDE SEQUENCE</scope>
    <source>
        <strain evidence="2">Duluth1</strain>
        <tissue evidence="2">Whole animal</tissue>
    </source>
</reference>
<feature type="transmembrane region" description="Helical" evidence="1">
    <location>
        <begin position="141"/>
        <end position="162"/>
    </location>
</feature>
<evidence type="ECO:0000313" key="2">
    <source>
        <dbReference type="EMBL" id="KAH3898092.1"/>
    </source>
</evidence>
<dbReference type="AlphaFoldDB" id="A0A9D4NQC7"/>
<organism evidence="2 3">
    <name type="scientific">Dreissena polymorpha</name>
    <name type="common">Zebra mussel</name>
    <name type="synonym">Mytilus polymorpha</name>
    <dbReference type="NCBI Taxonomy" id="45954"/>
    <lineage>
        <taxon>Eukaryota</taxon>
        <taxon>Metazoa</taxon>
        <taxon>Spiralia</taxon>
        <taxon>Lophotrochozoa</taxon>
        <taxon>Mollusca</taxon>
        <taxon>Bivalvia</taxon>
        <taxon>Autobranchia</taxon>
        <taxon>Heteroconchia</taxon>
        <taxon>Euheterodonta</taxon>
        <taxon>Imparidentia</taxon>
        <taxon>Neoheterodontei</taxon>
        <taxon>Myida</taxon>
        <taxon>Dreissenoidea</taxon>
        <taxon>Dreissenidae</taxon>
        <taxon>Dreissena</taxon>
    </lineage>
</organism>
<dbReference type="EMBL" id="JAIWYP010000001">
    <property type="protein sequence ID" value="KAH3898092.1"/>
    <property type="molecule type" value="Genomic_DNA"/>
</dbReference>
<gene>
    <name evidence="2" type="ORF">DPMN_022291</name>
</gene>
<name>A0A9D4NQC7_DREPO</name>
<reference evidence="2" key="2">
    <citation type="submission" date="2020-11" db="EMBL/GenBank/DDBJ databases">
        <authorList>
            <person name="McCartney M.A."/>
            <person name="Auch B."/>
            <person name="Kono T."/>
            <person name="Mallez S."/>
            <person name="Becker A."/>
            <person name="Gohl D.M."/>
            <person name="Silverstein K.A.T."/>
            <person name="Koren S."/>
            <person name="Bechman K.B."/>
            <person name="Herman A."/>
            <person name="Abrahante J.E."/>
            <person name="Garbe J."/>
        </authorList>
    </citation>
    <scope>NUCLEOTIDE SEQUENCE</scope>
    <source>
        <strain evidence="2">Duluth1</strain>
        <tissue evidence="2">Whole animal</tissue>
    </source>
</reference>
<evidence type="ECO:0000256" key="1">
    <source>
        <dbReference type="SAM" id="Phobius"/>
    </source>
</evidence>
<sequence length="272" mass="29225">MSQQLSSYFSIVVQSVSIMSHNCYTSVSTVVQCVTIIVQYLSTYVSILSSLPQFCPCVAIVVQYVSTLPKCLNSCPYVSFLVHSVFIVAHSVSTVVQYVTILSSVSQQLSIAYPVLILSMCLNIVQYVSMSSICLNSFVQYVSIHVAVLAVLIVAYSVLIVAQGVTTVVHSVLIVAQDASTLHKMPQQLSYASRSASKAAHSELLVVSLSQYICLKSCPYVSKSKLGLNSCPVYPNSCPVCLKSCPSIPIAIQSASKAVQCVSIVVQSVSIK</sequence>
<keyword evidence="1" id="KW-0812">Transmembrane</keyword>
<protein>
    <submittedName>
        <fullName evidence="2">Uncharacterized protein</fullName>
    </submittedName>
</protein>
<keyword evidence="1" id="KW-0472">Membrane</keyword>